<keyword evidence="10 14" id="KW-1133">Transmembrane helix</keyword>
<keyword evidence="9" id="KW-0735">Signal-anchor</keyword>
<comment type="similarity">
    <text evidence="3">Belongs to the glycosyltransferase 2 family.</text>
</comment>
<feature type="transmembrane region" description="Helical" evidence="14">
    <location>
        <begin position="12"/>
        <end position="32"/>
    </location>
</feature>
<comment type="subcellular location">
    <subcellularLocation>
        <location evidence="1">Endoplasmic reticulum membrane</location>
        <topology evidence="1">Single-pass membrane protein</topology>
    </subcellularLocation>
</comment>
<feature type="domain" description="Glycosyltransferase 2-like" evidence="15">
    <location>
        <begin position="72"/>
        <end position="253"/>
    </location>
</feature>
<feature type="compositionally biased region" description="Polar residues" evidence="13">
    <location>
        <begin position="689"/>
        <end position="704"/>
    </location>
</feature>
<organism evidence="16 17">
    <name type="scientific">Perkinsus olseni</name>
    <name type="common">Perkinsus atlanticus</name>
    <dbReference type="NCBI Taxonomy" id="32597"/>
    <lineage>
        <taxon>Eukaryota</taxon>
        <taxon>Sar</taxon>
        <taxon>Alveolata</taxon>
        <taxon>Perkinsozoa</taxon>
        <taxon>Perkinsea</taxon>
        <taxon>Perkinsida</taxon>
        <taxon>Perkinsidae</taxon>
        <taxon>Perkinsus</taxon>
    </lineage>
</organism>
<dbReference type="GO" id="GO:0005789">
    <property type="term" value="C:endoplasmic reticulum membrane"/>
    <property type="evidence" value="ECO:0007669"/>
    <property type="project" value="UniProtKB-SubCell"/>
</dbReference>
<evidence type="ECO:0000313" key="17">
    <source>
        <dbReference type="Proteomes" id="UP000553632"/>
    </source>
</evidence>
<dbReference type="Gene3D" id="3.90.550.10">
    <property type="entry name" value="Spore Coat Polysaccharide Biosynthesis Protein SpsA, Chain A"/>
    <property type="match status" value="1"/>
</dbReference>
<keyword evidence="7 14" id="KW-0812">Transmembrane</keyword>
<keyword evidence="8" id="KW-0256">Endoplasmic reticulum</keyword>
<reference evidence="16 17" key="1">
    <citation type="submission" date="2020-04" db="EMBL/GenBank/DDBJ databases">
        <title>Perkinsus olseni comparative genomics.</title>
        <authorList>
            <person name="Bogema D.R."/>
        </authorList>
    </citation>
    <scope>NUCLEOTIDE SEQUENCE [LARGE SCALE GENOMIC DNA]</scope>
    <source>
        <strain evidence="16 17">ATCC PRA-207</strain>
    </source>
</reference>
<dbReference type="GO" id="GO:0006487">
    <property type="term" value="P:protein N-linked glycosylation"/>
    <property type="evidence" value="ECO:0007669"/>
    <property type="project" value="TreeGrafter"/>
</dbReference>
<evidence type="ECO:0000256" key="9">
    <source>
        <dbReference type="ARBA" id="ARBA00022968"/>
    </source>
</evidence>
<evidence type="ECO:0000256" key="11">
    <source>
        <dbReference type="ARBA" id="ARBA00023136"/>
    </source>
</evidence>
<evidence type="ECO:0000256" key="10">
    <source>
        <dbReference type="ARBA" id="ARBA00022989"/>
    </source>
</evidence>
<dbReference type="AlphaFoldDB" id="A0A7J6QG06"/>
<evidence type="ECO:0000256" key="6">
    <source>
        <dbReference type="ARBA" id="ARBA00022679"/>
    </source>
</evidence>
<comment type="pathway">
    <text evidence="2">Protein modification; protein glycosylation.</text>
</comment>
<sequence>MLPLDAFSTPEVLLVAAVVAAVVLIFYPYFVWRKEAAALEGVQSPVARISWPGASPQNAINEIYTEASVDLSLVVPAYNEVERLPLMYRETIAYLRRRLDKDPSMTCEIIIVNDGSRDATEAVALRLARENDFPKIDTRVVGLARNMGKGAAVRYGVRCSRGRRILMVDADGATRIDDLDRLEEVMNKDPGVAATFGSRDHLRATDAVAKRSPIRNVLMAGFHFIVWLMVGTSIRDTQCGFKLFTRDAARDIFSSLHLNRWAFDIEIVLLARFMGLRVVEVPVNWTEIPGSKLHIVTASLQMLRDIASVRIFYGIGLWDVEPPSPCREGPFHTTAQRTPSVALPAADPVVQAFDELGPRYFSPDLSRSAEYQAELTRLFNFLFGDWREGDVDAASKIAHHPYVRKLQARLVILQQELDYAKSMNLADIKRSLKHPPAAAQSTYPQQAHPPSAASVQQAVPGSEATTADDRTSLYEVRLPEGIDVLGSPDLNADKVGYLSRGSQFVARRAFLALEPRGWICLGGLEALLKVVWCTAFFQRGWSTSISRGLVPNAQGSLTGWGQTHLRGNAVFAPAPEATAAVSWMSHTIQIITSVLRVGAKAKAAPTPRDSRQLISSAELSEAKPKGYHYDTGLRPELRSPGARPAPAVAVTRSRPMAGAIRTALPKHMLRPPWAEAGARGRSPPERKAGSSSSGWPPQMVSSTVPRIAQGKKGATDSVAEEAGLATDAQRMIRSPLNAYPPPSTGWPESVKSKLALMTGGASVGGVRKDHIASVKESIKEKAARDGATEVITVNPAPKQGTHSVEVTPSKTIFDSETPYGSHRSNHATAKAVPSEQNSEGSLYREMEDTHPQPSSADDAANGQKSSRRGGEEPYPGDYQTGGELSLKGANEGQHIVYVSIPVEDLRSAFGDEAALCRDFSNSSAIRCFLG</sequence>
<dbReference type="EC" id="2.4.1.117" evidence="4"/>
<dbReference type="PANTHER" id="PTHR10859:SF91">
    <property type="entry name" value="DOLICHYL-PHOSPHATE BETA-GLUCOSYLTRANSFERASE"/>
    <property type="match status" value="1"/>
</dbReference>
<evidence type="ECO:0000256" key="4">
    <source>
        <dbReference type="ARBA" id="ARBA00012583"/>
    </source>
</evidence>
<comment type="catalytic activity">
    <reaction evidence="12">
        <text>a di-trans,poly-cis-dolichyl phosphate + UDP-alpha-D-glucose = a di-trans,poly-cis-dolichyl beta-D-glucosyl phosphate + UDP</text>
        <dbReference type="Rhea" id="RHEA:15401"/>
        <dbReference type="Rhea" id="RHEA-COMP:19498"/>
        <dbReference type="Rhea" id="RHEA-COMP:19502"/>
        <dbReference type="ChEBI" id="CHEBI:57525"/>
        <dbReference type="ChEBI" id="CHEBI:57683"/>
        <dbReference type="ChEBI" id="CHEBI:58223"/>
        <dbReference type="ChEBI" id="CHEBI:58885"/>
        <dbReference type="EC" id="2.4.1.117"/>
    </reaction>
    <physiologicalReaction direction="left-to-right" evidence="12">
        <dbReference type="Rhea" id="RHEA:15402"/>
    </physiologicalReaction>
</comment>
<feature type="compositionally biased region" description="Polar residues" evidence="13">
    <location>
        <begin position="453"/>
        <end position="465"/>
    </location>
</feature>
<evidence type="ECO:0000256" key="13">
    <source>
        <dbReference type="SAM" id="MobiDB-lite"/>
    </source>
</evidence>
<evidence type="ECO:0000256" key="1">
    <source>
        <dbReference type="ARBA" id="ARBA00004389"/>
    </source>
</evidence>
<accession>A0A7J6QG06</accession>
<feature type="transmembrane region" description="Helical" evidence="14">
    <location>
        <begin position="217"/>
        <end position="234"/>
    </location>
</feature>
<dbReference type="GO" id="GO:0004581">
    <property type="term" value="F:dolichyl-phosphate beta-glucosyltransferase activity"/>
    <property type="evidence" value="ECO:0007669"/>
    <property type="project" value="UniProtKB-EC"/>
</dbReference>
<dbReference type="CDD" id="cd04188">
    <property type="entry name" value="DPG_synthase"/>
    <property type="match status" value="1"/>
</dbReference>
<feature type="compositionally biased region" description="Polar residues" evidence="13">
    <location>
        <begin position="800"/>
        <end position="814"/>
    </location>
</feature>
<feature type="compositionally biased region" description="Basic and acidic residues" evidence="13">
    <location>
        <begin position="625"/>
        <end position="637"/>
    </location>
</feature>
<feature type="region of interest" description="Disordered" evidence="13">
    <location>
        <begin position="625"/>
        <end position="649"/>
    </location>
</feature>
<evidence type="ECO:0000256" key="14">
    <source>
        <dbReference type="SAM" id="Phobius"/>
    </source>
</evidence>
<keyword evidence="5" id="KW-0328">Glycosyltransferase</keyword>
<name>A0A7J6QG06_PEROL</name>
<feature type="region of interest" description="Disordered" evidence="13">
    <location>
        <begin position="436"/>
        <end position="466"/>
    </location>
</feature>
<feature type="region of interest" description="Disordered" evidence="13">
    <location>
        <begin position="796"/>
        <end position="886"/>
    </location>
</feature>
<evidence type="ECO:0000256" key="12">
    <source>
        <dbReference type="ARBA" id="ARBA00045097"/>
    </source>
</evidence>
<gene>
    <name evidence="16" type="primary">ALG5</name>
    <name evidence="16" type="ORF">FOZ63_014056</name>
</gene>
<evidence type="ECO:0000256" key="8">
    <source>
        <dbReference type="ARBA" id="ARBA00022824"/>
    </source>
</evidence>
<dbReference type="SUPFAM" id="SSF53448">
    <property type="entry name" value="Nucleotide-diphospho-sugar transferases"/>
    <property type="match status" value="1"/>
</dbReference>
<dbReference type="InterPro" id="IPR001173">
    <property type="entry name" value="Glyco_trans_2-like"/>
</dbReference>
<proteinExistence type="inferred from homology"/>
<protein>
    <recommendedName>
        <fullName evidence="4">dolichyl-phosphate beta-glucosyltransferase</fullName>
        <ecNumber evidence="4">2.4.1.117</ecNumber>
    </recommendedName>
</protein>
<dbReference type="Proteomes" id="UP000553632">
    <property type="component" value="Unassembled WGS sequence"/>
</dbReference>
<dbReference type="PANTHER" id="PTHR10859">
    <property type="entry name" value="GLYCOSYL TRANSFERASE"/>
    <property type="match status" value="1"/>
</dbReference>
<evidence type="ECO:0000256" key="5">
    <source>
        <dbReference type="ARBA" id="ARBA00022676"/>
    </source>
</evidence>
<comment type="caution">
    <text evidence="16">The sequence shown here is derived from an EMBL/GenBank/DDBJ whole genome shotgun (WGS) entry which is preliminary data.</text>
</comment>
<feature type="region of interest" description="Disordered" evidence="13">
    <location>
        <begin position="668"/>
        <end position="718"/>
    </location>
</feature>
<keyword evidence="17" id="KW-1185">Reference proteome</keyword>
<evidence type="ECO:0000256" key="7">
    <source>
        <dbReference type="ARBA" id="ARBA00022692"/>
    </source>
</evidence>
<keyword evidence="11 14" id="KW-0472">Membrane</keyword>
<keyword evidence="6 16" id="KW-0808">Transferase</keyword>
<dbReference type="InterPro" id="IPR029044">
    <property type="entry name" value="Nucleotide-diphossugar_trans"/>
</dbReference>
<dbReference type="EMBL" id="JABANO010033349">
    <property type="protein sequence ID" value="KAF4707021.1"/>
    <property type="molecule type" value="Genomic_DNA"/>
</dbReference>
<dbReference type="InterPro" id="IPR035518">
    <property type="entry name" value="DPG_synthase"/>
</dbReference>
<evidence type="ECO:0000256" key="2">
    <source>
        <dbReference type="ARBA" id="ARBA00004922"/>
    </source>
</evidence>
<dbReference type="Pfam" id="PF00535">
    <property type="entry name" value="Glycos_transf_2"/>
    <property type="match status" value="1"/>
</dbReference>
<evidence type="ECO:0000259" key="15">
    <source>
        <dbReference type="Pfam" id="PF00535"/>
    </source>
</evidence>
<evidence type="ECO:0000256" key="3">
    <source>
        <dbReference type="ARBA" id="ARBA00006739"/>
    </source>
</evidence>
<evidence type="ECO:0000313" key="16">
    <source>
        <dbReference type="EMBL" id="KAF4707021.1"/>
    </source>
</evidence>